<dbReference type="STRING" id="966.BTA35_0205475"/>
<sequence length="379" mass="41063">MLRKLLPLVVISAMIGAAWFIFSNPPAVDRSPRARAAAMTVQVETIKPQNYQLIVKRYGRVLARQRTSLVAEAAGKVTYIAPELRSGGQLSKGQLLLKLDDSRYQAELAIAEASLTESLQNLADEEAQAIQAKQAWSLSGQPGEPSERVLRVPQLKAARAQVASARSSVRLAKIALQDTRLTAPFAAKVASVAVEVGQAISSGSEIATLIADRAPEIEVALHQRDLDYLSPETEPPALVQDEVKQYQGSLLRTAAELDSASQQLMATVTLDGPVSSDGNNESPQSWPQVGRLVEVAIDGTELKDVIVIPNGSVYQSRYVYVVEKRRLKRREVTISWHDDLYSVVSSGLQPGEQLVLTPLGQVTSGIRVAVTEKSEGQQP</sequence>
<feature type="domain" description="Multidrug resistance protein MdtA-like C-terminal permuted SH3" evidence="6">
    <location>
        <begin position="304"/>
        <end position="356"/>
    </location>
</feature>
<keyword evidence="4" id="KW-0175">Coiled coil</keyword>
<dbReference type="InterPro" id="IPR058625">
    <property type="entry name" value="MdtA-like_BSH"/>
</dbReference>
<dbReference type="Gene3D" id="2.40.420.20">
    <property type="match status" value="1"/>
</dbReference>
<feature type="domain" description="Multidrug resistance protein MdtA-like barrel-sandwich hybrid" evidence="5">
    <location>
        <begin position="84"/>
        <end position="208"/>
    </location>
</feature>
<dbReference type="SUPFAM" id="SSF111369">
    <property type="entry name" value="HlyD-like secretion proteins"/>
    <property type="match status" value="1"/>
</dbReference>
<dbReference type="Gene3D" id="2.40.50.100">
    <property type="match status" value="1"/>
</dbReference>
<evidence type="ECO:0000313" key="8">
    <source>
        <dbReference type="Proteomes" id="UP000190064"/>
    </source>
</evidence>
<evidence type="ECO:0008006" key="9">
    <source>
        <dbReference type="Google" id="ProtNLM"/>
    </source>
</evidence>
<dbReference type="AlphaFoldDB" id="A0A1T1HCG3"/>
<dbReference type="Gene3D" id="2.40.30.170">
    <property type="match status" value="1"/>
</dbReference>
<dbReference type="GO" id="GO:0015562">
    <property type="term" value="F:efflux transmembrane transporter activity"/>
    <property type="evidence" value="ECO:0007669"/>
    <property type="project" value="TreeGrafter"/>
</dbReference>
<keyword evidence="3" id="KW-0813">Transport</keyword>
<evidence type="ECO:0000256" key="1">
    <source>
        <dbReference type="ARBA" id="ARBA00004196"/>
    </source>
</evidence>
<dbReference type="Pfam" id="PF25967">
    <property type="entry name" value="RND-MFP_C"/>
    <property type="match status" value="1"/>
</dbReference>
<dbReference type="RefSeq" id="WP_078318823.1">
    <property type="nucleotide sequence ID" value="NZ_FXTS01000002.1"/>
</dbReference>
<evidence type="ECO:0000259" key="6">
    <source>
        <dbReference type="Pfam" id="PF25967"/>
    </source>
</evidence>
<reference evidence="7" key="1">
    <citation type="submission" date="2017-02" db="EMBL/GenBank/DDBJ databases">
        <title>Draft Genome Sequence of the Salt Water Bacterium Oceanospirillum linum ATCC 11336.</title>
        <authorList>
            <person name="Trachtenberg A.M."/>
            <person name="Carney J.G."/>
            <person name="Linnane J.D."/>
            <person name="Rheaume B.A."/>
            <person name="Pitts N.L."/>
            <person name="Mykles D.L."/>
            <person name="Maclea K.S."/>
        </authorList>
    </citation>
    <scope>NUCLEOTIDE SEQUENCE [LARGE SCALE GENOMIC DNA]</scope>
    <source>
        <strain evidence="7">ATCC 11336</strain>
    </source>
</reference>
<comment type="caution">
    <text evidence="7">The sequence shown here is derived from an EMBL/GenBank/DDBJ whole genome shotgun (WGS) entry which is preliminary data.</text>
</comment>
<dbReference type="GO" id="GO:1990281">
    <property type="term" value="C:efflux pump complex"/>
    <property type="evidence" value="ECO:0007669"/>
    <property type="project" value="TreeGrafter"/>
</dbReference>
<gene>
    <name evidence="7" type="ORF">BTA35_0205475</name>
</gene>
<evidence type="ECO:0000259" key="5">
    <source>
        <dbReference type="Pfam" id="PF25917"/>
    </source>
</evidence>
<dbReference type="NCBIfam" id="TIGR01730">
    <property type="entry name" value="RND_mfp"/>
    <property type="match status" value="1"/>
</dbReference>
<comment type="similarity">
    <text evidence="2">Belongs to the membrane fusion protein (MFP) (TC 8.A.1) family.</text>
</comment>
<evidence type="ECO:0000256" key="2">
    <source>
        <dbReference type="ARBA" id="ARBA00009477"/>
    </source>
</evidence>
<evidence type="ECO:0000256" key="3">
    <source>
        <dbReference type="ARBA" id="ARBA00022448"/>
    </source>
</evidence>
<dbReference type="EMBL" id="MTSD02000002">
    <property type="protein sequence ID" value="OOV87493.1"/>
    <property type="molecule type" value="Genomic_DNA"/>
</dbReference>
<dbReference type="InterPro" id="IPR058627">
    <property type="entry name" value="MdtA-like_C"/>
</dbReference>
<organism evidence="7 8">
    <name type="scientific">Oceanospirillum linum</name>
    <dbReference type="NCBI Taxonomy" id="966"/>
    <lineage>
        <taxon>Bacteria</taxon>
        <taxon>Pseudomonadati</taxon>
        <taxon>Pseudomonadota</taxon>
        <taxon>Gammaproteobacteria</taxon>
        <taxon>Oceanospirillales</taxon>
        <taxon>Oceanospirillaceae</taxon>
        <taxon>Oceanospirillum</taxon>
    </lineage>
</organism>
<dbReference type="PANTHER" id="PTHR30469">
    <property type="entry name" value="MULTIDRUG RESISTANCE PROTEIN MDTA"/>
    <property type="match status" value="1"/>
</dbReference>
<proteinExistence type="inferred from homology"/>
<dbReference type="Pfam" id="PF25917">
    <property type="entry name" value="BSH_RND"/>
    <property type="match status" value="1"/>
</dbReference>
<evidence type="ECO:0000313" key="7">
    <source>
        <dbReference type="EMBL" id="OOV87493.1"/>
    </source>
</evidence>
<feature type="coiled-coil region" evidence="4">
    <location>
        <begin position="108"/>
        <end position="135"/>
    </location>
</feature>
<dbReference type="InterPro" id="IPR006143">
    <property type="entry name" value="RND_pump_MFP"/>
</dbReference>
<comment type="subcellular location">
    <subcellularLocation>
        <location evidence="1">Cell envelope</location>
    </subcellularLocation>
</comment>
<accession>A0A1T1HCG3</accession>
<name>A0A1T1HCG3_OCELI</name>
<dbReference type="Proteomes" id="UP000190064">
    <property type="component" value="Unassembled WGS sequence"/>
</dbReference>
<dbReference type="Gene3D" id="1.10.287.470">
    <property type="entry name" value="Helix hairpin bin"/>
    <property type="match status" value="1"/>
</dbReference>
<keyword evidence="8" id="KW-1185">Reference proteome</keyword>
<evidence type="ECO:0000256" key="4">
    <source>
        <dbReference type="SAM" id="Coils"/>
    </source>
</evidence>
<protein>
    <recommendedName>
        <fullName evidence="9">Membrane fusion protein biotin-lipoyl like domain-containing protein</fullName>
    </recommendedName>
</protein>